<feature type="domain" description="Cupin type-2" evidence="1">
    <location>
        <begin position="44"/>
        <end position="99"/>
    </location>
</feature>
<comment type="caution">
    <text evidence="2">The sequence shown here is derived from an EMBL/GenBank/DDBJ whole genome shotgun (WGS) entry which is preliminary data.</text>
</comment>
<evidence type="ECO:0000313" key="2">
    <source>
        <dbReference type="EMBL" id="MBJ7594309.1"/>
    </source>
</evidence>
<evidence type="ECO:0000313" key="3">
    <source>
        <dbReference type="Proteomes" id="UP000606991"/>
    </source>
</evidence>
<name>A0A934JUS2_9BACT</name>
<protein>
    <submittedName>
        <fullName evidence="2">Cupin domain-containing protein</fullName>
    </submittedName>
</protein>
<dbReference type="PANTHER" id="PTHR43698">
    <property type="entry name" value="RIBD C-TERMINAL DOMAIN CONTAINING PROTEIN"/>
    <property type="match status" value="1"/>
</dbReference>
<dbReference type="Proteomes" id="UP000606991">
    <property type="component" value="Unassembled WGS sequence"/>
</dbReference>
<dbReference type="InterPro" id="IPR013096">
    <property type="entry name" value="Cupin_2"/>
</dbReference>
<dbReference type="SUPFAM" id="SSF51182">
    <property type="entry name" value="RmlC-like cupins"/>
    <property type="match status" value="1"/>
</dbReference>
<dbReference type="Pfam" id="PF07883">
    <property type="entry name" value="Cupin_2"/>
    <property type="match status" value="1"/>
</dbReference>
<dbReference type="RefSeq" id="WP_337310386.1">
    <property type="nucleotide sequence ID" value="NZ_JAEKNS010000061.1"/>
</dbReference>
<proteinExistence type="predicted"/>
<dbReference type="InterPro" id="IPR011051">
    <property type="entry name" value="RmlC_Cupin_sf"/>
</dbReference>
<gene>
    <name evidence="2" type="ORF">JF886_05490</name>
</gene>
<accession>A0A934JUS2</accession>
<organism evidence="2 3">
    <name type="scientific">Candidatus Aeolococcus gillhamiae</name>
    <dbReference type="NCBI Taxonomy" id="3127015"/>
    <lineage>
        <taxon>Bacteria</taxon>
        <taxon>Bacillati</taxon>
        <taxon>Candidatus Dormiibacterota</taxon>
        <taxon>Candidatus Dormibacteria</taxon>
        <taxon>Candidatus Aeolococcales</taxon>
        <taxon>Candidatus Aeolococcaceae</taxon>
        <taxon>Candidatus Aeolococcus</taxon>
    </lineage>
</organism>
<dbReference type="InterPro" id="IPR047263">
    <property type="entry name" value="HNL-like_cupin"/>
</dbReference>
<reference evidence="2 3" key="1">
    <citation type="submission" date="2020-10" db="EMBL/GenBank/DDBJ databases">
        <title>Ca. Dormibacterota MAGs.</title>
        <authorList>
            <person name="Montgomery K."/>
        </authorList>
    </citation>
    <scope>NUCLEOTIDE SEQUENCE [LARGE SCALE GENOMIC DNA]</scope>
    <source>
        <strain evidence="2">SC8812_S17_18</strain>
    </source>
</reference>
<evidence type="ECO:0000259" key="1">
    <source>
        <dbReference type="Pfam" id="PF07883"/>
    </source>
</evidence>
<dbReference type="PANTHER" id="PTHR43698:SF1">
    <property type="entry name" value="BLL4564 PROTEIN"/>
    <property type="match status" value="1"/>
</dbReference>
<dbReference type="Gene3D" id="2.60.120.10">
    <property type="entry name" value="Jelly Rolls"/>
    <property type="match status" value="1"/>
</dbReference>
<sequence length="129" mass="13917">MRVTDGCEHDRPASRKTDTFTGAAWQQMMLESEGGAARIISVFFEPGGRTHWHSHANGQLLMVTAGEGRVANDDGAHATLRPGDVVWASPGERHWHGAAPDSTFQHVAASLGGTEWDGSVDAEEYSRGF</sequence>
<dbReference type="AlphaFoldDB" id="A0A934JUS2"/>
<dbReference type="EMBL" id="JAEKNS010000061">
    <property type="protein sequence ID" value="MBJ7594309.1"/>
    <property type="molecule type" value="Genomic_DNA"/>
</dbReference>
<dbReference type="CDD" id="cd02233">
    <property type="entry name" value="cupin_HNL-like"/>
    <property type="match status" value="1"/>
</dbReference>
<dbReference type="InterPro" id="IPR014710">
    <property type="entry name" value="RmlC-like_jellyroll"/>
</dbReference>